<dbReference type="RefSeq" id="WP_106288820.1">
    <property type="nucleotide sequence ID" value="NZ_PVWJ01000049.1"/>
</dbReference>
<dbReference type="SUPFAM" id="SSF52540">
    <property type="entry name" value="P-loop containing nucleoside triphosphate hydrolases"/>
    <property type="match status" value="1"/>
</dbReference>
<protein>
    <recommendedName>
        <fullName evidence="4">Uncharacterized AAA domain-containing protein ycf46</fullName>
    </recommendedName>
</protein>
<comment type="similarity">
    <text evidence="3">Belongs to the AAA ATPase family. Highly divergent.</text>
</comment>
<evidence type="ECO:0000259" key="5">
    <source>
        <dbReference type="SMART" id="SM00382"/>
    </source>
</evidence>
<comment type="caution">
    <text evidence="6">The sequence shown here is derived from an EMBL/GenBank/DDBJ whole genome shotgun (WGS) entry which is preliminary data.</text>
</comment>
<reference evidence="6 7" key="2">
    <citation type="submission" date="2018-03" db="EMBL/GenBank/DDBJ databases">
        <title>The ancient ancestry and fast evolution of plastids.</title>
        <authorList>
            <person name="Moore K.R."/>
            <person name="Magnabosco C."/>
            <person name="Momper L."/>
            <person name="Gold D.A."/>
            <person name="Bosak T."/>
            <person name="Fournier G.P."/>
        </authorList>
    </citation>
    <scope>NUCLEOTIDE SEQUENCE [LARGE SCALE GENOMIC DNA]</scope>
    <source>
        <strain evidence="6 7">CCAP 1448/3</strain>
    </source>
</reference>
<keyword evidence="1" id="KW-0547">Nucleotide-binding</keyword>
<dbReference type="InterPro" id="IPR052381">
    <property type="entry name" value="AAA_domain_protein"/>
</dbReference>
<dbReference type="Proteomes" id="UP000238762">
    <property type="component" value="Unassembled WGS sequence"/>
</dbReference>
<organism evidence="6 7">
    <name type="scientific">Merismopedia glauca CCAP 1448/3</name>
    <dbReference type="NCBI Taxonomy" id="1296344"/>
    <lineage>
        <taxon>Bacteria</taxon>
        <taxon>Bacillati</taxon>
        <taxon>Cyanobacteriota</taxon>
        <taxon>Cyanophyceae</taxon>
        <taxon>Synechococcales</taxon>
        <taxon>Merismopediaceae</taxon>
        <taxon>Merismopedia</taxon>
    </lineage>
</organism>
<feature type="domain" description="AAA+ ATPase" evidence="5">
    <location>
        <begin position="254"/>
        <end position="387"/>
    </location>
</feature>
<dbReference type="Gene3D" id="3.40.50.300">
    <property type="entry name" value="P-loop containing nucleotide triphosphate hydrolases"/>
    <property type="match status" value="1"/>
</dbReference>
<dbReference type="AlphaFoldDB" id="A0A2T1C3K4"/>
<reference evidence="6 7" key="1">
    <citation type="submission" date="2018-02" db="EMBL/GenBank/DDBJ databases">
        <authorList>
            <person name="Cohen D.B."/>
            <person name="Kent A.D."/>
        </authorList>
    </citation>
    <scope>NUCLEOTIDE SEQUENCE [LARGE SCALE GENOMIC DNA]</scope>
    <source>
        <strain evidence="6 7">CCAP 1448/3</strain>
    </source>
</reference>
<dbReference type="EMBL" id="PVWJ01000049">
    <property type="protein sequence ID" value="PSB02794.1"/>
    <property type="molecule type" value="Genomic_DNA"/>
</dbReference>
<evidence type="ECO:0000256" key="1">
    <source>
        <dbReference type="ARBA" id="ARBA00022741"/>
    </source>
</evidence>
<name>A0A2T1C3K4_9CYAN</name>
<sequence length="505" mass="56344">MRGDRTFFSQLLVSFMPDSNPLTQLLQKRSPLLALEAQLIDWNHALAICHQAATQLAVDLYYYSPHFDTLQQVTPVQSGWNLHPTSDTVENIWTSLLSRAESGIYVLEGVKLDNSPDIYALAHAYRTLPDSQHWILLDEYFDFPTKLLPLIPQLSLPLPNSDEIPDLIGTTDPAVVRACLGLCRGEIDLLKQRASSGDLVAQIDEYKRGKLRGKGLETINEPDVPVGGLDLLQESIQMAASLLSPDAQQYNLSFPKGAILWGVPGTGKSLSAKQAAKTMGVPLVAADWGGLISAIAGESEANLRYLLQMVELIAPCVLYFDDFEKGFAGWNATVGGDTQKRLTGKFLTWMQERTAPVFVLATVNRLEMLPPELIRRFEEVFFVDLPNNGEIKQIFELHLAKYFPDVVFDKVQWVKLIREYKNCTPAEIAVWVRKTAERLFYQGRPGVVTLKDLLESRSLFVPSTVRESEQILAIRNKAAFARPASSKDTSEWAVPPQRLFEGVGS</sequence>
<keyword evidence="7" id="KW-1185">Reference proteome</keyword>
<evidence type="ECO:0000313" key="6">
    <source>
        <dbReference type="EMBL" id="PSB02794.1"/>
    </source>
</evidence>
<evidence type="ECO:0000256" key="4">
    <source>
        <dbReference type="ARBA" id="ARBA00040480"/>
    </source>
</evidence>
<dbReference type="InterPro" id="IPR027417">
    <property type="entry name" value="P-loop_NTPase"/>
</dbReference>
<dbReference type="Pfam" id="PF00004">
    <property type="entry name" value="AAA"/>
    <property type="match status" value="1"/>
</dbReference>
<dbReference type="PANTHER" id="PTHR42960">
    <property type="entry name" value="YCF46 PROTEIN"/>
    <property type="match status" value="1"/>
</dbReference>
<evidence type="ECO:0000313" key="7">
    <source>
        <dbReference type="Proteomes" id="UP000238762"/>
    </source>
</evidence>
<accession>A0A2T1C3K4</accession>
<dbReference type="OrthoDB" id="9809379at2"/>
<dbReference type="SMART" id="SM00382">
    <property type="entry name" value="AAA"/>
    <property type="match status" value="1"/>
</dbReference>
<gene>
    <name evidence="6" type="ORF">C7B64_11620</name>
</gene>
<dbReference type="GO" id="GO:0005524">
    <property type="term" value="F:ATP binding"/>
    <property type="evidence" value="ECO:0007669"/>
    <property type="project" value="UniProtKB-KW"/>
</dbReference>
<dbReference type="GO" id="GO:0016887">
    <property type="term" value="F:ATP hydrolysis activity"/>
    <property type="evidence" value="ECO:0007669"/>
    <property type="project" value="InterPro"/>
</dbReference>
<proteinExistence type="inferred from homology"/>
<dbReference type="InterPro" id="IPR003959">
    <property type="entry name" value="ATPase_AAA_core"/>
</dbReference>
<evidence type="ECO:0000256" key="3">
    <source>
        <dbReference type="ARBA" id="ARBA00038088"/>
    </source>
</evidence>
<dbReference type="PANTHER" id="PTHR42960:SF1">
    <property type="entry name" value="YCF46 PROTEIN"/>
    <property type="match status" value="1"/>
</dbReference>
<evidence type="ECO:0000256" key="2">
    <source>
        <dbReference type="ARBA" id="ARBA00022840"/>
    </source>
</evidence>
<dbReference type="InterPro" id="IPR003593">
    <property type="entry name" value="AAA+_ATPase"/>
</dbReference>
<keyword evidence="2" id="KW-0067">ATP-binding</keyword>